<organism evidence="3 4">
    <name type="scientific">Zasmidium cellare</name>
    <name type="common">Wine cellar mold</name>
    <name type="synonym">Racodium cellare</name>
    <dbReference type="NCBI Taxonomy" id="395010"/>
    <lineage>
        <taxon>Eukaryota</taxon>
        <taxon>Fungi</taxon>
        <taxon>Dikarya</taxon>
        <taxon>Ascomycota</taxon>
        <taxon>Pezizomycotina</taxon>
        <taxon>Dothideomycetes</taxon>
        <taxon>Dothideomycetidae</taxon>
        <taxon>Mycosphaerellales</taxon>
        <taxon>Mycosphaerellaceae</taxon>
        <taxon>Zasmidium</taxon>
    </lineage>
</organism>
<dbReference type="EMBL" id="JAXOVC010000010">
    <property type="protein sequence ID" value="KAK4496740.1"/>
    <property type="molecule type" value="Genomic_DNA"/>
</dbReference>
<feature type="transmembrane region" description="Helical" evidence="2">
    <location>
        <begin position="279"/>
        <end position="302"/>
    </location>
</feature>
<feature type="compositionally biased region" description="Basic and acidic residues" evidence="1">
    <location>
        <begin position="14"/>
        <end position="24"/>
    </location>
</feature>
<feature type="region of interest" description="Disordered" evidence="1">
    <location>
        <begin position="1"/>
        <end position="24"/>
    </location>
</feature>
<reference evidence="3 4" key="1">
    <citation type="journal article" date="2023" name="G3 (Bethesda)">
        <title>A chromosome-level genome assembly of Zasmidium syzygii isolated from banana leaves.</title>
        <authorList>
            <person name="van Westerhoven A.C."/>
            <person name="Mehrabi R."/>
            <person name="Talebi R."/>
            <person name="Steentjes M.B.F."/>
            <person name="Corcolon B."/>
            <person name="Chong P.A."/>
            <person name="Kema G.H.J."/>
            <person name="Seidl M.F."/>
        </authorList>
    </citation>
    <scope>NUCLEOTIDE SEQUENCE [LARGE SCALE GENOMIC DNA]</scope>
    <source>
        <strain evidence="3 4">P124</strain>
    </source>
</reference>
<evidence type="ECO:0000313" key="3">
    <source>
        <dbReference type="EMBL" id="KAK4496740.1"/>
    </source>
</evidence>
<evidence type="ECO:0000256" key="1">
    <source>
        <dbReference type="SAM" id="MobiDB-lite"/>
    </source>
</evidence>
<dbReference type="Proteomes" id="UP001305779">
    <property type="component" value="Unassembled WGS sequence"/>
</dbReference>
<accession>A0ABR0E5U7</accession>
<keyword evidence="4" id="KW-1185">Reference proteome</keyword>
<keyword evidence="2" id="KW-0812">Transmembrane</keyword>
<comment type="caution">
    <text evidence="3">The sequence shown here is derived from an EMBL/GenBank/DDBJ whole genome shotgun (WGS) entry which is preliminary data.</text>
</comment>
<protein>
    <recommendedName>
        <fullName evidence="5">Integral membrane protein</fullName>
    </recommendedName>
</protein>
<feature type="transmembrane region" description="Helical" evidence="2">
    <location>
        <begin position="188"/>
        <end position="211"/>
    </location>
</feature>
<feature type="transmembrane region" description="Helical" evidence="2">
    <location>
        <begin position="152"/>
        <end position="176"/>
    </location>
</feature>
<evidence type="ECO:0000313" key="4">
    <source>
        <dbReference type="Proteomes" id="UP001305779"/>
    </source>
</evidence>
<feature type="transmembrane region" description="Helical" evidence="2">
    <location>
        <begin position="356"/>
        <end position="375"/>
    </location>
</feature>
<feature type="transmembrane region" description="Helical" evidence="2">
    <location>
        <begin position="387"/>
        <end position="405"/>
    </location>
</feature>
<keyword evidence="2" id="KW-0472">Membrane</keyword>
<evidence type="ECO:0000256" key="2">
    <source>
        <dbReference type="SAM" id="Phobius"/>
    </source>
</evidence>
<sequence length="439" mass="49862">MAEKSGDAAAQAADAEKQSDQTNPEERVIIMYQRNKNFNSSWVPFRHDPKVHLIEGSTGGAFRWFNPTHARFAQVPDLIGWDEFDVRDENSLPANAEYEWSTRDIRKGRHALVVRSGEDSSKKFELPPATGTLTGTLRAIANMFTTFPYNNISWHVAVVFTFGSIIWVLSSFFAYMPMDKNAPPSLSAYGCGITACIGSCVFVLGSILLMIESVKDNRDAEFGWSVDQQWDENTGTTIYRVMPETKTGQGQERRELKRWMPSIQLPTLKELREHHIYELAFWSSSIQLFSSFVFLISGITALPKLYSQLTTPLVDAVYWTPKLVACCGFIASALLAMVECQKVWYKPAWNNLGWHIGLWKLIGSVGFILVPCFGFNRADWAQYQATIHCLWGSFAFLICSVLLWYESVTQYTVEYPVQDLKKEISGRRDTVWSDEMPQV</sequence>
<proteinExistence type="predicted"/>
<feature type="transmembrane region" description="Helical" evidence="2">
    <location>
        <begin position="323"/>
        <end position="344"/>
    </location>
</feature>
<keyword evidence="2" id="KW-1133">Transmembrane helix</keyword>
<gene>
    <name evidence="3" type="ORF">PRZ48_012723</name>
</gene>
<evidence type="ECO:0008006" key="5">
    <source>
        <dbReference type="Google" id="ProtNLM"/>
    </source>
</evidence>
<name>A0ABR0E5U7_ZASCE</name>